<dbReference type="AlphaFoldDB" id="A0A167V6Z0"/>
<protein>
    <recommendedName>
        <fullName evidence="1">DUF6594 domain-containing protein</fullName>
    </recommendedName>
</protein>
<dbReference type="EMBL" id="CM002798">
    <property type="protein sequence ID" value="KZN90081.1"/>
    <property type="molecule type" value="Genomic_DNA"/>
</dbReference>
<organism evidence="2">
    <name type="scientific">Penicillium chrysogenum</name>
    <name type="common">Penicillium notatum</name>
    <dbReference type="NCBI Taxonomy" id="5076"/>
    <lineage>
        <taxon>Eukaryota</taxon>
        <taxon>Fungi</taxon>
        <taxon>Dikarya</taxon>
        <taxon>Ascomycota</taxon>
        <taxon>Pezizomycotina</taxon>
        <taxon>Eurotiomycetes</taxon>
        <taxon>Eurotiomycetidae</taxon>
        <taxon>Eurotiales</taxon>
        <taxon>Aspergillaceae</taxon>
        <taxon>Penicillium</taxon>
        <taxon>Penicillium chrysogenum species complex</taxon>
    </lineage>
</organism>
<evidence type="ECO:0000259" key="1">
    <source>
        <dbReference type="Pfam" id="PF20237"/>
    </source>
</evidence>
<proteinExistence type="predicted"/>
<accession>A0A167V6Z0</accession>
<sequence length="134" mass="15303">MWLLEWLPLRWKRAAPESIETGPPPPKQGRWEKVLEDLPSGYPSFSAFLATSNSSQVYRRFTNLRSRVLLAKQDRLSVLEDKLEALGKAEDRPIFLGSCRIDQNQERKQVLLEIDLALSSYGKPFSATVLACIR</sequence>
<reference evidence="2" key="1">
    <citation type="journal article" date="2014" name="Genome Announc.">
        <title>Complete sequencing and chromosome-scale genome assembly of the industrial progenitor strain P2niaD18 from the penicillin producer Penicillium chrysogenum.</title>
        <authorList>
            <person name="Specht T."/>
            <person name="Dahlmann T.A."/>
            <person name="Zadra I."/>
            <person name="Kurnsteiner H."/>
            <person name="Kuck U."/>
        </authorList>
    </citation>
    <scope>NUCLEOTIDE SEQUENCE [LARGE SCALE GENOMIC DNA]</scope>
    <source>
        <strain evidence="2">P2niaD18</strain>
    </source>
</reference>
<dbReference type="PANTHER" id="PTHR34502">
    <property type="entry name" value="DUF6594 DOMAIN-CONTAINING PROTEIN-RELATED"/>
    <property type="match status" value="1"/>
</dbReference>
<name>A0A167V6Z0_PENCH</name>
<feature type="domain" description="DUF6594" evidence="1">
    <location>
        <begin position="42"/>
        <end position="122"/>
    </location>
</feature>
<dbReference type="PANTHER" id="PTHR34502:SF3">
    <property type="entry name" value="DUF6594 DOMAIN-CONTAINING PROTEIN"/>
    <property type="match status" value="1"/>
</dbReference>
<gene>
    <name evidence="2" type="ORF">EN45_001920</name>
</gene>
<dbReference type="Proteomes" id="UP000076449">
    <property type="component" value="Chromosome I"/>
</dbReference>
<dbReference type="InterPro" id="IPR046529">
    <property type="entry name" value="DUF6594"/>
</dbReference>
<dbReference type="Pfam" id="PF20237">
    <property type="entry name" value="DUF6594"/>
    <property type="match status" value="1"/>
</dbReference>
<evidence type="ECO:0000313" key="2">
    <source>
        <dbReference type="EMBL" id="KZN90081.1"/>
    </source>
</evidence>